<proteinExistence type="predicted"/>
<evidence type="ECO:0000313" key="2">
    <source>
        <dbReference type="Proteomes" id="UP000814128"/>
    </source>
</evidence>
<comment type="caution">
    <text evidence="1">The sequence shown here is derived from an EMBL/GenBank/DDBJ whole genome shotgun (WGS) entry which is preliminary data.</text>
</comment>
<evidence type="ECO:0000313" key="1">
    <source>
        <dbReference type="EMBL" id="KAI0037203.1"/>
    </source>
</evidence>
<gene>
    <name evidence="1" type="ORF">K488DRAFT_39693</name>
</gene>
<keyword evidence="2" id="KW-1185">Reference proteome</keyword>
<organism evidence="1 2">
    <name type="scientific">Vararia minispora EC-137</name>
    <dbReference type="NCBI Taxonomy" id="1314806"/>
    <lineage>
        <taxon>Eukaryota</taxon>
        <taxon>Fungi</taxon>
        <taxon>Dikarya</taxon>
        <taxon>Basidiomycota</taxon>
        <taxon>Agaricomycotina</taxon>
        <taxon>Agaricomycetes</taxon>
        <taxon>Russulales</taxon>
        <taxon>Lachnocladiaceae</taxon>
        <taxon>Vararia</taxon>
    </lineage>
</organism>
<reference evidence="1" key="2">
    <citation type="journal article" date="2022" name="New Phytol.">
        <title>Evolutionary transition to the ectomycorrhizal habit in the genomes of a hyperdiverse lineage of mushroom-forming fungi.</title>
        <authorList>
            <person name="Looney B."/>
            <person name="Miyauchi S."/>
            <person name="Morin E."/>
            <person name="Drula E."/>
            <person name="Courty P.E."/>
            <person name="Kohler A."/>
            <person name="Kuo A."/>
            <person name="LaButti K."/>
            <person name="Pangilinan J."/>
            <person name="Lipzen A."/>
            <person name="Riley R."/>
            <person name="Andreopoulos W."/>
            <person name="He G."/>
            <person name="Johnson J."/>
            <person name="Nolan M."/>
            <person name="Tritt A."/>
            <person name="Barry K.W."/>
            <person name="Grigoriev I.V."/>
            <person name="Nagy L.G."/>
            <person name="Hibbett D."/>
            <person name="Henrissat B."/>
            <person name="Matheny P.B."/>
            <person name="Labbe J."/>
            <person name="Martin F.M."/>
        </authorList>
    </citation>
    <scope>NUCLEOTIDE SEQUENCE</scope>
    <source>
        <strain evidence="1">EC-137</strain>
    </source>
</reference>
<name>A0ACB8QZP5_9AGAM</name>
<dbReference type="EMBL" id="MU273465">
    <property type="protein sequence ID" value="KAI0037203.1"/>
    <property type="molecule type" value="Genomic_DNA"/>
</dbReference>
<dbReference type="Proteomes" id="UP000814128">
    <property type="component" value="Unassembled WGS sequence"/>
</dbReference>
<protein>
    <submittedName>
        <fullName evidence="1">Uncharacterized protein</fullName>
    </submittedName>
</protein>
<accession>A0ACB8QZP5</accession>
<reference evidence="1" key="1">
    <citation type="submission" date="2021-02" db="EMBL/GenBank/DDBJ databases">
        <authorList>
            <consortium name="DOE Joint Genome Institute"/>
            <person name="Ahrendt S."/>
            <person name="Looney B.P."/>
            <person name="Miyauchi S."/>
            <person name="Morin E."/>
            <person name="Drula E."/>
            <person name="Courty P.E."/>
            <person name="Chicoki N."/>
            <person name="Fauchery L."/>
            <person name="Kohler A."/>
            <person name="Kuo A."/>
            <person name="Labutti K."/>
            <person name="Pangilinan J."/>
            <person name="Lipzen A."/>
            <person name="Riley R."/>
            <person name="Andreopoulos W."/>
            <person name="He G."/>
            <person name="Johnson J."/>
            <person name="Barry K.W."/>
            <person name="Grigoriev I.V."/>
            <person name="Nagy L."/>
            <person name="Hibbett D."/>
            <person name="Henrissat B."/>
            <person name="Matheny P.B."/>
            <person name="Labbe J."/>
            <person name="Martin F."/>
        </authorList>
    </citation>
    <scope>NUCLEOTIDE SEQUENCE</scope>
    <source>
        <strain evidence="1">EC-137</strain>
    </source>
</reference>
<sequence>MWKSLFSSDGLRWADFPWPIFKPPAEPEDITTTAVGAYVLSKYYPEAHKSTKDRIKDHIKRWHPDRFETKVLPKVFQNEREKVKAGAGTVVRSLNELLNRKYDD</sequence>